<feature type="compositionally biased region" description="Low complexity" evidence="1">
    <location>
        <begin position="507"/>
        <end position="518"/>
    </location>
</feature>
<evidence type="ECO:0000256" key="2">
    <source>
        <dbReference type="SAM" id="Phobius"/>
    </source>
</evidence>
<name>A0AAW0CKH0_9AGAR</name>
<evidence type="ECO:0000313" key="3">
    <source>
        <dbReference type="EMBL" id="KAK7039598.1"/>
    </source>
</evidence>
<keyword evidence="2" id="KW-1133">Transmembrane helix</keyword>
<feature type="compositionally biased region" description="Basic residues" evidence="1">
    <location>
        <begin position="317"/>
        <end position="327"/>
    </location>
</feature>
<feature type="transmembrane region" description="Helical" evidence="2">
    <location>
        <begin position="687"/>
        <end position="707"/>
    </location>
</feature>
<feature type="region of interest" description="Disordered" evidence="1">
    <location>
        <begin position="137"/>
        <end position="382"/>
    </location>
</feature>
<feature type="compositionally biased region" description="Low complexity" evidence="1">
    <location>
        <begin position="183"/>
        <end position="196"/>
    </location>
</feature>
<feature type="region of interest" description="Disordered" evidence="1">
    <location>
        <begin position="437"/>
        <end position="579"/>
    </location>
</feature>
<feature type="compositionally biased region" description="Polar residues" evidence="1">
    <location>
        <begin position="197"/>
        <end position="207"/>
    </location>
</feature>
<feature type="compositionally biased region" description="Low complexity" evidence="1">
    <location>
        <begin position="24"/>
        <end position="33"/>
    </location>
</feature>
<evidence type="ECO:0000256" key="1">
    <source>
        <dbReference type="SAM" id="MobiDB-lite"/>
    </source>
</evidence>
<evidence type="ECO:0008006" key="5">
    <source>
        <dbReference type="Google" id="ProtNLM"/>
    </source>
</evidence>
<feature type="compositionally biased region" description="Basic and acidic residues" evidence="1">
    <location>
        <begin position="373"/>
        <end position="382"/>
    </location>
</feature>
<organism evidence="3 4">
    <name type="scientific">Favolaschia claudopus</name>
    <dbReference type="NCBI Taxonomy" id="2862362"/>
    <lineage>
        <taxon>Eukaryota</taxon>
        <taxon>Fungi</taxon>
        <taxon>Dikarya</taxon>
        <taxon>Basidiomycota</taxon>
        <taxon>Agaricomycotina</taxon>
        <taxon>Agaricomycetes</taxon>
        <taxon>Agaricomycetidae</taxon>
        <taxon>Agaricales</taxon>
        <taxon>Marasmiineae</taxon>
        <taxon>Mycenaceae</taxon>
        <taxon>Favolaschia</taxon>
    </lineage>
</organism>
<reference evidence="3 4" key="1">
    <citation type="journal article" date="2024" name="J Genomics">
        <title>Draft genome sequencing and assembly of Favolaschia claudopus CIRM-BRFM 2984 isolated from oak limbs.</title>
        <authorList>
            <person name="Navarro D."/>
            <person name="Drula E."/>
            <person name="Chaduli D."/>
            <person name="Cazenave R."/>
            <person name="Ahrendt S."/>
            <person name="Wang J."/>
            <person name="Lipzen A."/>
            <person name="Daum C."/>
            <person name="Barry K."/>
            <person name="Grigoriev I.V."/>
            <person name="Favel A."/>
            <person name="Rosso M.N."/>
            <person name="Martin F."/>
        </authorList>
    </citation>
    <scope>NUCLEOTIDE SEQUENCE [LARGE SCALE GENOMIC DNA]</scope>
    <source>
        <strain evidence="3 4">CIRM-BRFM 2984</strain>
    </source>
</reference>
<feature type="compositionally biased region" description="Low complexity" evidence="1">
    <location>
        <begin position="285"/>
        <end position="295"/>
    </location>
</feature>
<feature type="compositionally biased region" description="Basic and acidic residues" evidence="1">
    <location>
        <begin position="470"/>
        <end position="484"/>
    </location>
</feature>
<feature type="compositionally biased region" description="Low complexity" evidence="1">
    <location>
        <begin position="539"/>
        <end position="575"/>
    </location>
</feature>
<protein>
    <recommendedName>
        <fullName evidence="5">Serine-rich protein</fullName>
    </recommendedName>
</protein>
<feature type="compositionally biased region" description="Polar residues" evidence="1">
    <location>
        <begin position="489"/>
        <end position="499"/>
    </location>
</feature>
<feature type="compositionally biased region" description="Polar residues" evidence="1">
    <location>
        <begin position="262"/>
        <end position="274"/>
    </location>
</feature>
<dbReference type="EMBL" id="JAWWNJ010000016">
    <property type="protein sequence ID" value="KAK7039598.1"/>
    <property type="molecule type" value="Genomic_DNA"/>
</dbReference>
<evidence type="ECO:0000313" key="4">
    <source>
        <dbReference type="Proteomes" id="UP001362999"/>
    </source>
</evidence>
<feature type="region of interest" description="Disordered" evidence="1">
    <location>
        <begin position="1"/>
        <end position="95"/>
    </location>
</feature>
<feature type="transmembrane region" description="Helical" evidence="2">
    <location>
        <begin position="627"/>
        <end position="647"/>
    </location>
</feature>
<dbReference type="Proteomes" id="UP001362999">
    <property type="component" value="Unassembled WGS sequence"/>
</dbReference>
<proteinExistence type="predicted"/>
<gene>
    <name evidence="3" type="ORF">R3P38DRAFT_2900605</name>
</gene>
<keyword evidence="4" id="KW-1185">Reference proteome</keyword>
<accession>A0AAW0CKH0</accession>
<dbReference type="AlphaFoldDB" id="A0AAW0CKH0"/>
<feature type="compositionally biased region" description="Basic and acidic residues" evidence="1">
    <location>
        <begin position="301"/>
        <end position="312"/>
    </location>
</feature>
<feature type="compositionally biased region" description="Low complexity" evidence="1">
    <location>
        <begin position="138"/>
        <end position="158"/>
    </location>
</feature>
<comment type="caution">
    <text evidence="3">The sequence shown here is derived from an EMBL/GenBank/DDBJ whole genome shotgun (WGS) entry which is preliminary data.</text>
</comment>
<feature type="compositionally biased region" description="Polar residues" evidence="1">
    <location>
        <begin position="359"/>
        <end position="369"/>
    </location>
</feature>
<keyword evidence="2" id="KW-0472">Membrane</keyword>
<sequence length="710" mass="75861">MENVLARFRRGRTKSLSGTAALNPASSTQQSLPQPQPPPLERRIHPDLDSLVANWAPAVTPVSSHPDPATANASSTPFPPSSFPTGLPPSTRRHSVDGAIPVLRAQHHDTNLEGLPEVSVPLELPLPTRARRLITRLTGSTTPPSSSNNASTSSAAAGCSRPHLTDFGETGRGSPAFSQGTFSRSASQSRSPSRPSTNPDESVTYSHSGHDHPITPASEVPSPSSGFTFGSRRHGSASASPVPPLPSLDHPAFREHGRGVHSASQSRTPSQAQLPQLFRSEPRPRSSSSLPSMSTSKRKRTADNGDRAKARDVFASLRRRPGSARRRASTESSSDKVLAPSLFPGPEASGGGGMKALQRNDTASSNLQARDNGGLRDDTDNDVKFDARAKRVALGGSSDTQVEGPVWLDIPAIHSTESSSSTMDHKKTSPLIMPPTLSIISATPEPSPAEMQAASDRQAPVLRPPTSSRSHSDFSTRGKRKADAVEGAGTNTPPKSMKTTAPPLNPSHPSSSSHAPSSFHRQKRAKVAESPSPRAMSRAGSASAPNTPSASSHRSASQQQSRSLSRAQSQMSQASLPISALVTPNAPSVTRSRMGASYYMQDPRRPPRIQPTRWGLTFGDGGSPVHAWLFFVGFVLFPLWWVGGLCVPIPRTRRLGGDAEEKGREQVILDDPQMESDARSWRKRCRIMSGISLVTYVPFIVLLAVFLSRR</sequence>
<keyword evidence="2" id="KW-0812">Transmembrane</keyword>